<sequence>MLPDRRQSIDWLKRYCQTLRMQPFTRRSRHRRPLSRQRSQPILMSASSRRFGLWSGLVVATLSAGLSTVDGWQLLELQSYNFMHRTRRSLAGAPTWDDRIVVIAIDDASTLQLGRFPWPRQTYTDLLDQLWSTQPAVVTFDILFADTTEEDGDLAAAIVNSANVVLAVADGGDTPIAVSPTIADPADGFFLPGDISHQPDIDGISRRIQLYSHANPSLSVATLQIYAETMASTTQANLSGSNNGFNHDRAHHSSSLELDPIDGAKASAGPPSSTANKTHSGQKTHSPSTFSLSHYGLSRQEDASSAKTDRPNQKDPGNYSNSSPPFSRLSLGQSFKFGADLIERLSDRIPDDQTLWVSWPGEIGPPPTKTQGGTRAMVTSQNQLKESQAGYLKTYSYVDVLKGRVDNSHFQNKIVLIGATAPGIDPLRTPFQSRLPTGGVYLHAATIDNLLNKSFLKRPLKWQRTLLLAALAIASAQLLQRQGVYRRLAVLVGFPLAWSGFAYGSFLLGWWLPVAAPLCTVALAGLVIQLREQQEKQQLMDIFSMNVSPGTAELIWQHKDAILHRGELAAQTLTATVLFMDIRGFSGIAETLPSQQLLPWLNQYFETMTDCIMDHGGMVDKYIGDAIMAVFGAPLPRSSAAEIQADAIAALTAALEMHDRLKALNLHLARQNLPTIDFGIGIHTGPLIGGTVGSRYRLNYSVFGDTVNIAARLESMTKALPPSVPFRLLISADTSQYTQTQFPVKLFQSGNLRGRKSSTDVYTLVDTAAPTPAAKAAAIANLQPVLDPQAATA</sequence>
<dbReference type="Pfam" id="PF00211">
    <property type="entry name" value="Guanylate_cyc"/>
    <property type="match status" value="1"/>
</dbReference>
<feature type="compositionally biased region" description="Polar residues" evidence="2">
    <location>
        <begin position="270"/>
        <end position="292"/>
    </location>
</feature>
<name>A0A2W4UVF0_9CYAN</name>
<dbReference type="Proteomes" id="UP000249354">
    <property type="component" value="Unassembled WGS sequence"/>
</dbReference>
<comment type="caution">
    <text evidence="4">The sequence shown here is derived from an EMBL/GenBank/DDBJ whole genome shotgun (WGS) entry which is preliminary data.</text>
</comment>
<feature type="domain" description="Guanylate cyclase" evidence="3">
    <location>
        <begin position="576"/>
        <end position="714"/>
    </location>
</feature>
<reference evidence="5" key="1">
    <citation type="submission" date="2018-04" db="EMBL/GenBank/DDBJ databases">
        <authorList>
            <person name="Cornet L."/>
        </authorList>
    </citation>
    <scope>NUCLEOTIDE SEQUENCE [LARGE SCALE GENOMIC DNA]</scope>
</reference>
<dbReference type="Pfam" id="PF05226">
    <property type="entry name" value="CHASE2"/>
    <property type="match status" value="1"/>
</dbReference>
<dbReference type="SMART" id="SM01080">
    <property type="entry name" value="CHASE2"/>
    <property type="match status" value="1"/>
</dbReference>
<dbReference type="PANTHER" id="PTHR43081:SF1">
    <property type="entry name" value="ADENYLATE CYCLASE, TERMINAL-DIFFERENTIATION SPECIFIC"/>
    <property type="match status" value="1"/>
</dbReference>
<dbReference type="Gene3D" id="3.30.70.1230">
    <property type="entry name" value="Nucleotide cyclase"/>
    <property type="match status" value="1"/>
</dbReference>
<evidence type="ECO:0000313" key="5">
    <source>
        <dbReference type="Proteomes" id="UP000249354"/>
    </source>
</evidence>
<evidence type="ECO:0000256" key="1">
    <source>
        <dbReference type="ARBA" id="ARBA00005381"/>
    </source>
</evidence>
<protein>
    <recommendedName>
        <fullName evidence="3">Guanylate cyclase domain-containing protein</fullName>
    </recommendedName>
</protein>
<accession>A0A2W4UVF0</accession>
<organism evidence="4 5">
    <name type="scientific">Leptolyngbya foveolarum</name>
    <dbReference type="NCBI Taxonomy" id="47253"/>
    <lineage>
        <taxon>Bacteria</taxon>
        <taxon>Bacillati</taxon>
        <taxon>Cyanobacteriota</taxon>
        <taxon>Cyanophyceae</taxon>
        <taxon>Leptolyngbyales</taxon>
        <taxon>Leptolyngbyaceae</taxon>
        <taxon>Leptolyngbya group</taxon>
        <taxon>Leptolyngbya</taxon>
    </lineage>
</organism>
<dbReference type="CDD" id="cd07302">
    <property type="entry name" value="CHD"/>
    <property type="match status" value="1"/>
</dbReference>
<feature type="compositionally biased region" description="Polar residues" evidence="2">
    <location>
        <begin position="318"/>
        <end position="327"/>
    </location>
</feature>
<dbReference type="SUPFAM" id="SSF55073">
    <property type="entry name" value="Nucleotide cyclase"/>
    <property type="match status" value="1"/>
</dbReference>
<dbReference type="EMBL" id="QBMC01000003">
    <property type="protein sequence ID" value="PZO23217.1"/>
    <property type="molecule type" value="Genomic_DNA"/>
</dbReference>
<feature type="region of interest" description="Disordered" evidence="2">
    <location>
        <begin position="238"/>
        <end position="327"/>
    </location>
</feature>
<dbReference type="GO" id="GO:0004016">
    <property type="term" value="F:adenylate cyclase activity"/>
    <property type="evidence" value="ECO:0007669"/>
    <property type="project" value="UniProtKB-ARBA"/>
</dbReference>
<reference evidence="4 5" key="2">
    <citation type="submission" date="2018-06" db="EMBL/GenBank/DDBJ databases">
        <title>Metagenomic assembly of (sub)arctic Cyanobacteria and their associated microbiome from non-axenic cultures.</title>
        <authorList>
            <person name="Baurain D."/>
        </authorList>
    </citation>
    <scope>NUCLEOTIDE SEQUENCE [LARGE SCALE GENOMIC DNA]</scope>
    <source>
        <strain evidence="4">ULC129bin1</strain>
    </source>
</reference>
<dbReference type="PROSITE" id="PS50125">
    <property type="entry name" value="GUANYLATE_CYCLASE_2"/>
    <property type="match status" value="1"/>
</dbReference>
<dbReference type="PANTHER" id="PTHR43081">
    <property type="entry name" value="ADENYLATE CYCLASE, TERMINAL-DIFFERENTIATION SPECIFIC-RELATED"/>
    <property type="match status" value="1"/>
</dbReference>
<feature type="compositionally biased region" description="Basic and acidic residues" evidence="2">
    <location>
        <begin position="299"/>
        <end position="313"/>
    </location>
</feature>
<dbReference type="GO" id="GO:0009190">
    <property type="term" value="P:cyclic nucleotide biosynthetic process"/>
    <property type="evidence" value="ECO:0007669"/>
    <property type="project" value="InterPro"/>
</dbReference>
<dbReference type="InterPro" id="IPR007890">
    <property type="entry name" value="CHASE2"/>
</dbReference>
<dbReference type="AlphaFoldDB" id="A0A2W4UVF0"/>
<evidence type="ECO:0000256" key="2">
    <source>
        <dbReference type="SAM" id="MobiDB-lite"/>
    </source>
</evidence>
<dbReference type="GO" id="GO:0035556">
    <property type="term" value="P:intracellular signal transduction"/>
    <property type="evidence" value="ECO:0007669"/>
    <property type="project" value="InterPro"/>
</dbReference>
<dbReference type="InterPro" id="IPR029787">
    <property type="entry name" value="Nucleotide_cyclase"/>
</dbReference>
<evidence type="ECO:0000259" key="3">
    <source>
        <dbReference type="PROSITE" id="PS50125"/>
    </source>
</evidence>
<gene>
    <name evidence="4" type="ORF">DCF25_00915</name>
</gene>
<comment type="similarity">
    <text evidence="1">Belongs to the adenylyl cyclase class-3 family.</text>
</comment>
<dbReference type="InterPro" id="IPR001054">
    <property type="entry name" value="A/G_cyclase"/>
</dbReference>
<dbReference type="InterPro" id="IPR050697">
    <property type="entry name" value="Adenylyl/Guanylyl_Cyclase_3/4"/>
</dbReference>
<dbReference type="SMART" id="SM00044">
    <property type="entry name" value="CYCc"/>
    <property type="match status" value="1"/>
</dbReference>
<proteinExistence type="inferred from homology"/>
<evidence type="ECO:0000313" key="4">
    <source>
        <dbReference type="EMBL" id="PZO23217.1"/>
    </source>
</evidence>